<keyword evidence="1" id="KW-0472">Membrane</keyword>
<evidence type="ECO:0000313" key="3">
    <source>
        <dbReference type="EMBL" id="MBT1706678.1"/>
    </source>
</evidence>
<evidence type="ECO:0000256" key="1">
    <source>
        <dbReference type="SAM" id="Phobius"/>
    </source>
</evidence>
<proteinExistence type="predicted"/>
<evidence type="ECO:0000259" key="2">
    <source>
        <dbReference type="Pfam" id="PF14258"/>
    </source>
</evidence>
<accession>A0AAP2GRZ5</accession>
<dbReference type="Proteomes" id="UP001319080">
    <property type="component" value="Unassembled WGS sequence"/>
</dbReference>
<dbReference type="EMBL" id="JAHESE010000001">
    <property type="protein sequence ID" value="MBT1706678.1"/>
    <property type="molecule type" value="Genomic_DNA"/>
</dbReference>
<feature type="domain" description="DUF4350" evidence="2">
    <location>
        <begin position="39"/>
        <end position="231"/>
    </location>
</feature>
<protein>
    <recommendedName>
        <fullName evidence="2">DUF4350 domain-containing protein</fullName>
    </recommendedName>
</protein>
<feature type="transmembrane region" description="Helical" evidence="1">
    <location>
        <begin position="268"/>
        <end position="285"/>
    </location>
</feature>
<dbReference type="RefSeq" id="WP_254082271.1">
    <property type="nucleotide sequence ID" value="NZ_JAHESE010000001.1"/>
</dbReference>
<feature type="transmembrane region" description="Helical" evidence="1">
    <location>
        <begin position="7"/>
        <end position="25"/>
    </location>
</feature>
<name>A0AAP2GRZ5_9BACT</name>
<keyword evidence="4" id="KW-1185">Reference proteome</keyword>
<dbReference type="AlphaFoldDB" id="A0AAP2GRZ5"/>
<dbReference type="InterPro" id="IPR025646">
    <property type="entry name" value="DUF4350"/>
</dbReference>
<keyword evidence="1" id="KW-0812">Transmembrane</keyword>
<organism evidence="3 4">
    <name type="scientific">Dawidia cretensis</name>
    <dbReference type="NCBI Taxonomy" id="2782350"/>
    <lineage>
        <taxon>Bacteria</taxon>
        <taxon>Pseudomonadati</taxon>
        <taxon>Bacteroidota</taxon>
        <taxon>Cytophagia</taxon>
        <taxon>Cytophagales</taxon>
        <taxon>Chryseotaleaceae</taxon>
        <taxon>Dawidia</taxon>
    </lineage>
</organism>
<evidence type="ECO:0000313" key="4">
    <source>
        <dbReference type="Proteomes" id="UP001319080"/>
    </source>
</evidence>
<sequence length="400" mass="45885">MKKDWKYIFYLGGAVLVYVAFNLLAPRQLDWRVTYYHKHKIPFGGHALNTLVHDQFADRDIRQNNETLYELYDSVQKPVNLLIVASSFSPGDEEVKALLKNVALGGHALISTGGMYGKLPDTLGIEITNYFYEDGHTQYITDATDSTHLRFSNAGLPDTTHYLYPRKNMGERIAVTNDSLDMRVAAVNDLGMIVTVTIPWGKGKIILNSTPMIFTNAYMLSGENNRFAATTLSYLPDNDLLWTEFYELGRMEARTPLRYILMTPTLRWAYFITILALLLFILFEAKRRQRTIPIIKPVANTTLEFVHTIGDLYYQHGDHKDIAEKLIMYWLEQVRTRYWLSTTKLDNAFTEALIRKSGKPAEDVRALVNVIRLIQSKPDVALDRLIDLNDRIEKFTLSSL</sequence>
<comment type="caution">
    <text evidence="3">The sequence shown here is derived from an EMBL/GenBank/DDBJ whole genome shotgun (WGS) entry which is preliminary data.</text>
</comment>
<reference evidence="3 4" key="1">
    <citation type="submission" date="2021-05" db="EMBL/GenBank/DDBJ databases">
        <title>A Polyphasic approach of four new species of the genus Ohtaekwangia: Ohtaekwangia histidinii sp. nov., Ohtaekwangia cretensis sp. nov., Ohtaekwangia indiensis sp. nov., Ohtaekwangia reichenbachii sp. nov. from diverse environment.</title>
        <authorList>
            <person name="Octaviana S."/>
        </authorList>
    </citation>
    <scope>NUCLEOTIDE SEQUENCE [LARGE SCALE GENOMIC DNA]</scope>
    <source>
        <strain evidence="3 4">PWU5</strain>
    </source>
</reference>
<keyword evidence="1" id="KW-1133">Transmembrane helix</keyword>
<gene>
    <name evidence="3" type="ORF">KK062_00510</name>
</gene>
<dbReference type="Pfam" id="PF14258">
    <property type="entry name" value="DUF4350"/>
    <property type="match status" value="1"/>
</dbReference>